<evidence type="ECO:0000259" key="15">
    <source>
        <dbReference type="PROSITE" id="PS50014"/>
    </source>
</evidence>
<keyword evidence="18" id="KW-1185">Reference proteome</keyword>
<dbReference type="OrthoDB" id="899at2759"/>
<evidence type="ECO:0000256" key="2">
    <source>
        <dbReference type="ARBA" id="ARBA00013184"/>
    </source>
</evidence>
<keyword evidence="3" id="KW-0808">Transferase</keyword>
<organism evidence="18">
    <name type="scientific">Aureococcus anophagefferens</name>
    <name type="common">Harmful bloom alga</name>
    <dbReference type="NCBI Taxonomy" id="44056"/>
    <lineage>
        <taxon>Eukaryota</taxon>
        <taxon>Sar</taxon>
        <taxon>Stramenopiles</taxon>
        <taxon>Ochrophyta</taxon>
        <taxon>Pelagophyceae</taxon>
        <taxon>Pelagomonadales</taxon>
        <taxon>Pelagomonadaceae</taxon>
        <taxon>Aureococcus</taxon>
    </lineage>
</organism>
<dbReference type="SMART" id="SM01250">
    <property type="entry name" value="KAT11"/>
    <property type="match status" value="1"/>
</dbReference>
<keyword evidence="6" id="KW-0862">Zinc</keyword>
<evidence type="ECO:0000256" key="14">
    <source>
        <dbReference type="SAM" id="MobiDB-lite"/>
    </source>
</evidence>
<gene>
    <name evidence="17" type="ORF">AURANDRAFT_55416</name>
</gene>
<name>F0YM02_AURAN</name>
<dbReference type="InParanoid" id="F0YM02"/>
<dbReference type="RefSeq" id="XP_009041414.1">
    <property type="nucleotide sequence ID" value="XM_009043166.1"/>
</dbReference>
<dbReference type="eggNOG" id="KOG1778">
    <property type="taxonomic scope" value="Eukaryota"/>
</dbReference>
<evidence type="ECO:0000313" key="18">
    <source>
        <dbReference type="Proteomes" id="UP000002729"/>
    </source>
</evidence>
<keyword evidence="9 13" id="KW-0103">Bromodomain</keyword>
<dbReference type="GO" id="GO:0003713">
    <property type="term" value="F:transcription coactivator activity"/>
    <property type="evidence" value="ECO:0007669"/>
    <property type="project" value="TreeGrafter"/>
</dbReference>
<dbReference type="InterPro" id="IPR043145">
    <property type="entry name" value="Znf_ZZ_sf"/>
</dbReference>
<dbReference type="InterPro" id="IPR036427">
    <property type="entry name" value="Bromodomain-like_sf"/>
</dbReference>
<dbReference type="Gene3D" id="3.30.60.90">
    <property type="match status" value="1"/>
</dbReference>
<evidence type="ECO:0000259" key="16">
    <source>
        <dbReference type="PROSITE" id="PS51727"/>
    </source>
</evidence>
<evidence type="ECO:0000256" key="12">
    <source>
        <dbReference type="ARBA" id="ARBA00048017"/>
    </source>
</evidence>
<evidence type="ECO:0000256" key="13">
    <source>
        <dbReference type="PROSITE-ProRule" id="PRU00035"/>
    </source>
</evidence>
<dbReference type="SUPFAM" id="SSF47370">
    <property type="entry name" value="Bromodomain"/>
    <property type="match status" value="1"/>
</dbReference>
<dbReference type="SUPFAM" id="SSF57850">
    <property type="entry name" value="RING/U-box"/>
    <property type="match status" value="1"/>
</dbReference>
<feature type="domain" description="Bromo" evidence="15">
    <location>
        <begin position="325"/>
        <end position="397"/>
    </location>
</feature>
<dbReference type="GO" id="GO:0004402">
    <property type="term" value="F:histone acetyltransferase activity"/>
    <property type="evidence" value="ECO:0007669"/>
    <property type="project" value="InterPro"/>
</dbReference>
<dbReference type="GeneID" id="20222527"/>
<dbReference type="GO" id="GO:0005634">
    <property type="term" value="C:nucleus"/>
    <property type="evidence" value="ECO:0007669"/>
    <property type="project" value="UniProtKB-SubCell"/>
</dbReference>
<keyword evidence="5" id="KW-0863">Zinc-finger</keyword>
<dbReference type="KEGG" id="aaf:AURANDRAFT_55416"/>
<evidence type="ECO:0000313" key="17">
    <source>
        <dbReference type="EMBL" id="EGB03862.1"/>
    </source>
</evidence>
<feature type="region of interest" description="Disordered" evidence="14">
    <location>
        <begin position="440"/>
        <end position="460"/>
    </location>
</feature>
<keyword evidence="7" id="KW-0156">Chromatin regulator</keyword>
<evidence type="ECO:0000256" key="3">
    <source>
        <dbReference type="ARBA" id="ARBA00022679"/>
    </source>
</evidence>
<dbReference type="eggNOG" id="KOG1474">
    <property type="taxonomic scope" value="Eukaryota"/>
</dbReference>
<keyword evidence="4" id="KW-0479">Metal-binding</keyword>
<dbReference type="PANTHER" id="PTHR13808:SF1">
    <property type="entry name" value="HISTONE ACETYLTRANSFERASE"/>
    <property type="match status" value="1"/>
</dbReference>
<dbReference type="EC" id="2.3.1.48" evidence="2"/>
<keyword evidence="8" id="KW-0805">Transcription regulation</keyword>
<sequence>MTKALEAAVKARMVELGGESAAHAPSVAVRLVSCVPQSLRVQGVLRKHFVGPGGAELPEAIPFESRSVVLFQKNDGVDLCVFSMYVHEFGDACGPSAKRVYVAYLDSVEYFRPRTARTEVYHELLVAYLDWSRRRGFTAAHIWACPPQRGNNFIFWCHPTHQRTPSRERLTEWYRAMVRRAVETGAVSRVASLYDEYLAAVDTMRRRHKPGDRKRNPAWVDKLEKPPAKKDDEKKDEASCRDAPRPPDPKSPKAAPKSAPPLSESQSSEAPACPPLFDGDYWPEECCRLVSLIERRKGLFGSHSLRSQNDVSVYDHFVNLLKHVVQQPSSYPFMAPVDAEALGLADYHDVVKAPMDLGTVERRLGGGSYANPQKLVDDVRLTFANAQKYNPPAHPVHEAATHLGCVFEKKLQNLLQRLKSAGQLDDARKFLREFPLSGAAAAAPDRGAPPPPPPPSAPSLRARLLPELASSVHKMKDSQFVLYLQPDERPPTEPGAPARPRKPKGPSSIDDPDADTRVTNALVDSRHTFLEMCQFWHYQFDTLRRAKHSSIMLLYHLHNPHADSLAILCSNCSREVKRVRWHCATCIDYNICRDCERQGRQVHHHSLTPFRITFARRRALPPPEAPAA</sequence>
<proteinExistence type="predicted"/>
<dbReference type="Pfam" id="PF00439">
    <property type="entry name" value="Bromodomain"/>
    <property type="match status" value="1"/>
</dbReference>
<dbReference type="EMBL" id="GL833159">
    <property type="protein sequence ID" value="EGB03862.1"/>
    <property type="molecule type" value="Genomic_DNA"/>
</dbReference>
<dbReference type="GO" id="GO:0000123">
    <property type="term" value="C:histone acetyltransferase complex"/>
    <property type="evidence" value="ECO:0007669"/>
    <property type="project" value="TreeGrafter"/>
</dbReference>
<evidence type="ECO:0000256" key="7">
    <source>
        <dbReference type="ARBA" id="ARBA00022853"/>
    </source>
</evidence>
<feature type="region of interest" description="Disordered" evidence="14">
    <location>
        <begin position="206"/>
        <end position="270"/>
    </location>
</feature>
<evidence type="ECO:0000256" key="5">
    <source>
        <dbReference type="ARBA" id="ARBA00022771"/>
    </source>
</evidence>
<dbReference type="PRINTS" id="PR00503">
    <property type="entry name" value="BROMODOMAIN"/>
</dbReference>
<evidence type="ECO:0000256" key="6">
    <source>
        <dbReference type="ARBA" id="ARBA00022833"/>
    </source>
</evidence>
<dbReference type="Gene3D" id="1.20.920.10">
    <property type="entry name" value="Bromodomain-like"/>
    <property type="match status" value="1"/>
</dbReference>
<evidence type="ECO:0000256" key="9">
    <source>
        <dbReference type="ARBA" id="ARBA00023117"/>
    </source>
</evidence>
<evidence type="ECO:0000256" key="10">
    <source>
        <dbReference type="ARBA" id="ARBA00023163"/>
    </source>
</evidence>
<dbReference type="GO" id="GO:0008270">
    <property type="term" value="F:zinc ion binding"/>
    <property type="evidence" value="ECO:0007669"/>
    <property type="project" value="UniProtKB-KW"/>
</dbReference>
<dbReference type="PROSITE" id="PS01357">
    <property type="entry name" value="ZF_ZZ_1"/>
    <property type="match status" value="1"/>
</dbReference>
<comment type="catalytic activity">
    <reaction evidence="12">
        <text>L-lysyl-[protein] + acetyl-CoA = N(6)-acetyl-L-lysyl-[protein] + CoA + H(+)</text>
        <dbReference type="Rhea" id="RHEA:45948"/>
        <dbReference type="Rhea" id="RHEA-COMP:9752"/>
        <dbReference type="Rhea" id="RHEA-COMP:10731"/>
        <dbReference type="ChEBI" id="CHEBI:15378"/>
        <dbReference type="ChEBI" id="CHEBI:29969"/>
        <dbReference type="ChEBI" id="CHEBI:57287"/>
        <dbReference type="ChEBI" id="CHEBI:57288"/>
        <dbReference type="ChEBI" id="CHEBI:61930"/>
        <dbReference type="EC" id="2.3.1.48"/>
    </reaction>
</comment>
<dbReference type="GO" id="GO:0005667">
    <property type="term" value="C:transcription regulator complex"/>
    <property type="evidence" value="ECO:0007669"/>
    <property type="project" value="TreeGrafter"/>
</dbReference>
<reference evidence="17 18" key="1">
    <citation type="journal article" date="2011" name="Proc. Natl. Acad. Sci. U.S.A.">
        <title>Niche of harmful alga Aureococcus anophagefferens revealed through ecogenomics.</title>
        <authorList>
            <person name="Gobler C.J."/>
            <person name="Berry D.L."/>
            <person name="Dyhrman S.T."/>
            <person name="Wilhelm S.W."/>
            <person name="Salamov A."/>
            <person name="Lobanov A.V."/>
            <person name="Zhang Y."/>
            <person name="Collier J.L."/>
            <person name="Wurch L.L."/>
            <person name="Kustka A.B."/>
            <person name="Dill B.D."/>
            <person name="Shah M."/>
            <person name="VerBerkmoes N.C."/>
            <person name="Kuo A."/>
            <person name="Terry A."/>
            <person name="Pangilinan J."/>
            <person name="Lindquist E.A."/>
            <person name="Lucas S."/>
            <person name="Paulsen I.T."/>
            <person name="Hattenrath-Lehmann T.K."/>
            <person name="Talmage S.C."/>
            <person name="Walker E.A."/>
            <person name="Koch F."/>
            <person name="Burson A.M."/>
            <person name="Marcoval M.A."/>
            <person name="Tang Y.Z."/>
            <person name="Lecleir G.R."/>
            <person name="Coyne K.J."/>
            <person name="Berg G.M."/>
            <person name="Bertrand E.M."/>
            <person name="Saito M.A."/>
            <person name="Gladyshev V.N."/>
            <person name="Grigoriev I.V."/>
        </authorList>
    </citation>
    <scope>NUCLEOTIDE SEQUENCE [LARGE SCALE GENOMIC DNA]</scope>
    <source>
        <strain evidence="18">CCMP 1984</strain>
    </source>
</reference>
<dbReference type="GO" id="GO:0031490">
    <property type="term" value="F:chromatin DNA binding"/>
    <property type="evidence" value="ECO:0007669"/>
    <property type="project" value="TreeGrafter"/>
</dbReference>
<dbReference type="SMART" id="SM00291">
    <property type="entry name" value="ZnF_ZZ"/>
    <property type="match status" value="1"/>
</dbReference>
<evidence type="ECO:0000256" key="8">
    <source>
        <dbReference type="ARBA" id="ARBA00023015"/>
    </source>
</evidence>
<feature type="compositionally biased region" description="Basic and acidic residues" evidence="14">
    <location>
        <begin position="221"/>
        <end position="251"/>
    </location>
</feature>
<dbReference type="Pfam" id="PF08214">
    <property type="entry name" value="HAT_KAT11"/>
    <property type="match status" value="1"/>
</dbReference>
<feature type="compositionally biased region" description="Pro residues" evidence="14">
    <location>
        <begin position="447"/>
        <end position="457"/>
    </location>
</feature>
<evidence type="ECO:0000256" key="11">
    <source>
        <dbReference type="ARBA" id="ARBA00023242"/>
    </source>
</evidence>
<keyword evidence="10" id="KW-0804">Transcription</keyword>
<feature type="compositionally biased region" description="Low complexity" evidence="14">
    <location>
        <begin position="252"/>
        <end position="261"/>
    </location>
</feature>
<keyword evidence="11" id="KW-0539">Nucleus</keyword>
<dbReference type="InterPro" id="IPR013178">
    <property type="entry name" value="Histone_AcTrfase_Rtt109/CBP"/>
</dbReference>
<feature type="region of interest" description="Disordered" evidence="14">
    <location>
        <begin position="486"/>
        <end position="515"/>
    </location>
</feature>
<protein>
    <recommendedName>
        <fullName evidence="2">histone acetyltransferase</fullName>
        <ecNumber evidence="2">2.3.1.48</ecNumber>
    </recommendedName>
</protein>
<dbReference type="SMART" id="SM00297">
    <property type="entry name" value="BROMO"/>
    <property type="match status" value="1"/>
</dbReference>
<evidence type="ECO:0000256" key="1">
    <source>
        <dbReference type="ARBA" id="ARBA00004123"/>
    </source>
</evidence>
<dbReference type="Pfam" id="PF00569">
    <property type="entry name" value="ZZ"/>
    <property type="match status" value="1"/>
</dbReference>
<feature type="domain" description="CBP/p300-type HAT" evidence="16">
    <location>
        <begin position="1"/>
        <end position="562"/>
    </location>
</feature>
<dbReference type="Proteomes" id="UP000002729">
    <property type="component" value="Unassembled WGS sequence"/>
</dbReference>
<accession>F0YM02</accession>
<dbReference type="PROSITE" id="PS50014">
    <property type="entry name" value="BROMODOMAIN_2"/>
    <property type="match status" value="1"/>
</dbReference>
<dbReference type="GO" id="GO:0045944">
    <property type="term" value="P:positive regulation of transcription by RNA polymerase II"/>
    <property type="evidence" value="ECO:0007669"/>
    <property type="project" value="TreeGrafter"/>
</dbReference>
<dbReference type="InterPro" id="IPR001487">
    <property type="entry name" value="Bromodomain"/>
</dbReference>
<dbReference type="PROSITE" id="PS51727">
    <property type="entry name" value="CBP_P300_HAT"/>
    <property type="match status" value="1"/>
</dbReference>
<dbReference type="PANTHER" id="PTHR13808">
    <property type="entry name" value="CBP/P300-RELATED"/>
    <property type="match status" value="1"/>
</dbReference>
<dbReference type="InterPro" id="IPR031162">
    <property type="entry name" value="CBP_P300_HAT"/>
</dbReference>
<dbReference type="AlphaFoldDB" id="F0YM02"/>
<evidence type="ECO:0000256" key="4">
    <source>
        <dbReference type="ARBA" id="ARBA00022723"/>
    </source>
</evidence>
<comment type="subcellular location">
    <subcellularLocation>
        <location evidence="1">Nucleus</location>
    </subcellularLocation>
</comment>
<dbReference type="InterPro" id="IPR000433">
    <property type="entry name" value="Znf_ZZ"/>
</dbReference>